<accession>A0A7X2NS69</accession>
<sequence length="171" mass="19978">MGEVMCPHCGSKETVKNGESYQCKDCDRVFGRDHETDDGLNLEEVMTGLRFSYEQSEDRSIHMRFAEEENVPDVVYEFYTAENGKISKEADVISLKEWNELKHMLIYNLFVCDWDRQYFPVNDGSEPLIGQRWRLDLILQGEDQEISYRGDGVLPPYFRQLTALLKKYAKS</sequence>
<protein>
    <submittedName>
        <fullName evidence="1">Uncharacterized protein</fullName>
    </submittedName>
</protein>
<dbReference type="Proteomes" id="UP000461880">
    <property type="component" value="Unassembled WGS sequence"/>
</dbReference>
<gene>
    <name evidence="1" type="ORF">FYJ51_06670</name>
</gene>
<evidence type="ECO:0000313" key="1">
    <source>
        <dbReference type="EMBL" id="MSS58586.1"/>
    </source>
</evidence>
<proteinExistence type="predicted"/>
<keyword evidence="2" id="KW-1185">Reference proteome</keyword>
<name>A0A7X2NS69_9FIRM</name>
<reference evidence="1 2" key="1">
    <citation type="submission" date="2019-08" db="EMBL/GenBank/DDBJ databases">
        <title>In-depth cultivation of the pig gut microbiome towards novel bacterial diversity and tailored functional studies.</title>
        <authorList>
            <person name="Wylensek D."/>
            <person name="Hitch T.C.A."/>
            <person name="Clavel T."/>
        </authorList>
    </citation>
    <scope>NUCLEOTIDE SEQUENCE [LARGE SCALE GENOMIC DNA]</scope>
    <source>
        <strain evidence="1 2">Oil+RF-744-GAM-WT-6</strain>
    </source>
</reference>
<organism evidence="1 2">
    <name type="scientific">Stecheria intestinalis</name>
    <dbReference type="NCBI Taxonomy" id="2606630"/>
    <lineage>
        <taxon>Bacteria</taxon>
        <taxon>Bacillati</taxon>
        <taxon>Bacillota</taxon>
        <taxon>Erysipelotrichia</taxon>
        <taxon>Erysipelotrichales</taxon>
        <taxon>Erysipelotrichaceae</taxon>
        <taxon>Stecheria</taxon>
    </lineage>
</organism>
<comment type="caution">
    <text evidence="1">The sequence shown here is derived from an EMBL/GenBank/DDBJ whole genome shotgun (WGS) entry which is preliminary data.</text>
</comment>
<dbReference type="EMBL" id="VUMN01000013">
    <property type="protein sequence ID" value="MSS58586.1"/>
    <property type="molecule type" value="Genomic_DNA"/>
</dbReference>
<evidence type="ECO:0000313" key="2">
    <source>
        <dbReference type="Proteomes" id="UP000461880"/>
    </source>
</evidence>
<dbReference type="AlphaFoldDB" id="A0A7X2NS69"/>
<dbReference type="RefSeq" id="WP_105302520.1">
    <property type="nucleotide sequence ID" value="NZ_JAQXPC010000104.1"/>
</dbReference>